<dbReference type="KEGG" id="spu:588321"/>
<dbReference type="GeneID" id="588321"/>
<dbReference type="EnsemblMetazoa" id="XM_011667996">
    <property type="protein sequence ID" value="XP_011666298"/>
    <property type="gene ID" value="LOC588321"/>
</dbReference>
<sequence>MTTERSISLFAAFKAIIVRLVYAANGIVLTFFVHNVLKEDRVFLINALLIPSMIEVAITLKYKKKGEWTWFIPSVFIYLLWVVPCIIVLEIYALTFRKHVVSATGMSTCPIVFYDECRTAVVEAIEAEADTHVAQDSVLGTNFTGHVLDPATHDLSRRYSMLSQQIMMLIIIFGRWMAPKGKLSRDQLSSLLLALTAMSLDMLEFSTDSLSIEAVACDKIYVGFIIAVWCWSLLQIPLGLTAVKQRKPRVAGTIESRDSSDGTTVVGKGKGNGFNWKAYCCCCCESEIWSLMVSIFMQDGPYLILRLYIMFSTGYIGETLIFFAAKNALIVMLQTYRVIVKVNQGVRKRREGQSIKGRPNLPGGNSHHIVKAEGLQIGGGSNTESVVVTISREGSDVSEDGATSLGEVALQDEEANRSSETSRGQDESQKDILEDAGYQDVTLEISEGVTPATE</sequence>
<evidence type="ECO:0000256" key="2">
    <source>
        <dbReference type="SAM" id="Phobius"/>
    </source>
</evidence>
<dbReference type="PANTHER" id="PTHR22168">
    <property type="entry name" value="TMEM26 PROTEIN"/>
    <property type="match status" value="1"/>
</dbReference>
<dbReference type="InterPro" id="IPR019169">
    <property type="entry name" value="Transmembrane_26"/>
</dbReference>
<reference evidence="4" key="1">
    <citation type="submission" date="2015-02" db="EMBL/GenBank/DDBJ databases">
        <title>Genome sequencing for Strongylocentrotus purpuratus.</title>
        <authorList>
            <person name="Murali S."/>
            <person name="Liu Y."/>
            <person name="Vee V."/>
            <person name="English A."/>
            <person name="Wang M."/>
            <person name="Skinner E."/>
            <person name="Han Y."/>
            <person name="Muzny D.M."/>
            <person name="Worley K.C."/>
            <person name="Gibbs R.A."/>
        </authorList>
    </citation>
    <scope>NUCLEOTIDE SEQUENCE</scope>
</reference>
<dbReference type="Pfam" id="PF09772">
    <property type="entry name" value="Tmem26"/>
    <property type="match status" value="1"/>
</dbReference>
<dbReference type="OrthoDB" id="10042902at2759"/>
<evidence type="ECO:0000313" key="4">
    <source>
        <dbReference type="Proteomes" id="UP000007110"/>
    </source>
</evidence>
<feature type="region of interest" description="Disordered" evidence="1">
    <location>
        <begin position="393"/>
        <end position="454"/>
    </location>
</feature>
<feature type="transmembrane region" description="Helical" evidence="2">
    <location>
        <begin position="303"/>
        <end position="325"/>
    </location>
</feature>
<proteinExistence type="predicted"/>
<dbReference type="OMA" id="CETEMWA"/>
<accession>A0A7M7HK63</accession>
<feature type="compositionally biased region" description="Basic and acidic residues" evidence="1">
    <location>
        <begin position="423"/>
        <end position="433"/>
    </location>
</feature>
<dbReference type="RefSeq" id="XP_011666298.2">
    <property type="nucleotide sequence ID" value="XM_011667996.2"/>
</dbReference>
<dbReference type="AlphaFoldDB" id="A0A7M7HK63"/>
<keyword evidence="2" id="KW-0472">Membrane</keyword>
<feature type="transmembrane region" description="Helical" evidence="2">
    <location>
        <begin position="70"/>
        <end position="94"/>
    </location>
</feature>
<feature type="transmembrane region" description="Helical" evidence="2">
    <location>
        <begin position="42"/>
        <end position="58"/>
    </location>
</feature>
<name>A0A7M7HK63_STRPU</name>
<protein>
    <recommendedName>
        <fullName evidence="5">Transmembrane protein 26</fullName>
    </recommendedName>
</protein>
<dbReference type="Proteomes" id="UP000007110">
    <property type="component" value="Unassembled WGS sequence"/>
</dbReference>
<keyword evidence="4" id="KW-1185">Reference proteome</keyword>
<feature type="transmembrane region" description="Helical" evidence="2">
    <location>
        <begin position="190"/>
        <end position="207"/>
    </location>
</feature>
<keyword evidence="2" id="KW-1133">Transmembrane helix</keyword>
<dbReference type="PANTHER" id="PTHR22168:SF7">
    <property type="entry name" value="TRANSMEMBRANE PROTEIN 26-LIKE"/>
    <property type="match status" value="1"/>
</dbReference>
<reference evidence="3" key="2">
    <citation type="submission" date="2021-01" db="UniProtKB">
        <authorList>
            <consortium name="EnsemblMetazoa"/>
        </authorList>
    </citation>
    <scope>IDENTIFICATION</scope>
</reference>
<evidence type="ECO:0000256" key="1">
    <source>
        <dbReference type="SAM" id="MobiDB-lite"/>
    </source>
</evidence>
<evidence type="ECO:0008006" key="5">
    <source>
        <dbReference type="Google" id="ProtNLM"/>
    </source>
</evidence>
<organism evidence="3 4">
    <name type="scientific">Strongylocentrotus purpuratus</name>
    <name type="common">Purple sea urchin</name>
    <dbReference type="NCBI Taxonomy" id="7668"/>
    <lineage>
        <taxon>Eukaryota</taxon>
        <taxon>Metazoa</taxon>
        <taxon>Echinodermata</taxon>
        <taxon>Eleutherozoa</taxon>
        <taxon>Echinozoa</taxon>
        <taxon>Echinoidea</taxon>
        <taxon>Euechinoidea</taxon>
        <taxon>Echinacea</taxon>
        <taxon>Camarodonta</taxon>
        <taxon>Echinidea</taxon>
        <taxon>Strongylocentrotidae</taxon>
        <taxon>Strongylocentrotus</taxon>
    </lineage>
</organism>
<feature type="transmembrane region" description="Helical" evidence="2">
    <location>
        <begin position="219"/>
        <end position="240"/>
    </location>
</feature>
<dbReference type="InParanoid" id="A0A7M7HK63"/>
<evidence type="ECO:0000313" key="3">
    <source>
        <dbReference type="EnsemblMetazoa" id="XP_011666298"/>
    </source>
</evidence>
<keyword evidence="2" id="KW-0812">Transmembrane</keyword>